<comment type="function">
    <text evidence="11">Type XII collagen interacts with type I collagen-containing fibrils, the COL1 domain could be associated with the surface of the fibrils, and the COL2 and NC3 domains may be localized in the perifibrillar matrix.</text>
</comment>
<evidence type="ECO:0000256" key="1">
    <source>
        <dbReference type="ARBA" id="ARBA00004498"/>
    </source>
</evidence>
<dbReference type="GO" id="GO:0007160">
    <property type="term" value="P:cell-matrix adhesion"/>
    <property type="evidence" value="ECO:0007669"/>
    <property type="project" value="TreeGrafter"/>
</dbReference>
<evidence type="ECO:0000313" key="17">
    <source>
        <dbReference type="Ensembl" id="ENSLCAP00010032053.1"/>
    </source>
</evidence>
<feature type="region of interest" description="Disordered" evidence="14">
    <location>
        <begin position="1567"/>
        <end position="1607"/>
    </location>
</feature>
<dbReference type="GO" id="GO:0007044">
    <property type="term" value="P:cell-substrate junction assembly"/>
    <property type="evidence" value="ECO:0007669"/>
    <property type="project" value="TreeGrafter"/>
</dbReference>
<feature type="domain" description="VWFA" evidence="15">
    <location>
        <begin position="1120"/>
        <end position="1293"/>
    </location>
</feature>
<dbReference type="GO" id="GO:0005581">
    <property type="term" value="C:collagen trimer"/>
    <property type="evidence" value="ECO:0007669"/>
    <property type="project" value="UniProtKB-KW"/>
</dbReference>
<dbReference type="Gene3D" id="2.60.40.10">
    <property type="entry name" value="Immunoglobulins"/>
    <property type="match status" value="10"/>
</dbReference>
<dbReference type="Pfam" id="PF00092">
    <property type="entry name" value="VWA"/>
    <property type="match status" value="2"/>
</dbReference>
<dbReference type="InterPro" id="IPR003961">
    <property type="entry name" value="FN3_dom"/>
</dbReference>
<gene>
    <name evidence="17" type="primary">COL12A1</name>
</gene>
<dbReference type="FunFam" id="2.60.40.10:FF:000018">
    <property type="entry name" value="collagen alpha-1(XII) chain isoform X1"/>
    <property type="match status" value="1"/>
</dbReference>
<dbReference type="SUPFAM" id="SSF49265">
    <property type="entry name" value="Fibronectin type III"/>
    <property type="match status" value="7"/>
</dbReference>
<feature type="domain" description="VWFA" evidence="15">
    <location>
        <begin position="9"/>
        <end position="181"/>
    </location>
</feature>
<dbReference type="Gene3D" id="1.20.5.320">
    <property type="entry name" value="6-Phosphogluconate Dehydrogenase, domain 3"/>
    <property type="match status" value="2"/>
</dbReference>
<feature type="domain" description="Fibronectin type-III" evidence="16">
    <location>
        <begin position="736"/>
        <end position="824"/>
    </location>
</feature>
<evidence type="ECO:0000256" key="13">
    <source>
        <dbReference type="ARBA" id="ARBA00067989"/>
    </source>
</evidence>
<dbReference type="SUPFAM" id="SSF53300">
    <property type="entry name" value="vWA-like"/>
    <property type="match status" value="2"/>
</dbReference>
<dbReference type="Gene3D" id="3.40.50.410">
    <property type="entry name" value="von Willebrand factor, type A domain"/>
    <property type="match status" value="2"/>
</dbReference>
<dbReference type="PROSITE" id="PS50234">
    <property type="entry name" value="VWFA"/>
    <property type="match status" value="2"/>
</dbReference>
<name>A0A4W6E4S4_LATCA</name>
<feature type="domain" description="Fibronectin type-III" evidence="16">
    <location>
        <begin position="197"/>
        <end position="285"/>
    </location>
</feature>
<dbReference type="CDD" id="cd01482">
    <property type="entry name" value="vWA_collagen_alphaI-XII-like"/>
    <property type="match status" value="2"/>
</dbReference>
<evidence type="ECO:0000256" key="9">
    <source>
        <dbReference type="ARBA" id="ARBA00023180"/>
    </source>
</evidence>
<proteinExistence type="inferred from homology"/>
<evidence type="ECO:0000256" key="10">
    <source>
        <dbReference type="ARBA" id="ARBA00049648"/>
    </source>
</evidence>
<keyword evidence="9" id="KW-0325">Glycoprotein</keyword>
<keyword evidence="3" id="KW-0272">Extracellular matrix</keyword>
<dbReference type="FunFam" id="2.60.40.10:FF:000121">
    <property type="entry name" value="Collagen type XII alpha 1 chain"/>
    <property type="match status" value="4"/>
</dbReference>
<evidence type="ECO:0000313" key="18">
    <source>
        <dbReference type="Proteomes" id="UP000314980"/>
    </source>
</evidence>
<dbReference type="CDD" id="cd00063">
    <property type="entry name" value="FN3"/>
    <property type="match status" value="10"/>
</dbReference>
<feature type="domain" description="Fibronectin type-III" evidence="16">
    <location>
        <begin position="1005"/>
        <end position="1092"/>
    </location>
</feature>
<dbReference type="GO" id="GO:0007507">
    <property type="term" value="P:heart development"/>
    <property type="evidence" value="ECO:0007669"/>
    <property type="project" value="TreeGrafter"/>
</dbReference>
<feature type="region of interest" description="Disordered" evidence="14">
    <location>
        <begin position="1513"/>
        <end position="1548"/>
    </location>
</feature>
<keyword evidence="7" id="KW-0176">Collagen</keyword>
<dbReference type="InterPro" id="IPR013783">
    <property type="entry name" value="Ig-like_fold"/>
</dbReference>
<evidence type="ECO:0000256" key="8">
    <source>
        <dbReference type="ARBA" id="ARBA00023157"/>
    </source>
</evidence>
<reference evidence="17" key="3">
    <citation type="submission" date="2025-09" db="UniProtKB">
        <authorList>
            <consortium name="Ensembl"/>
        </authorList>
    </citation>
    <scope>IDENTIFICATION</scope>
</reference>
<evidence type="ECO:0000256" key="3">
    <source>
        <dbReference type="ARBA" id="ARBA00022530"/>
    </source>
</evidence>
<dbReference type="GO" id="GO:0007399">
    <property type="term" value="P:nervous system development"/>
    <property type="evidence" value="ECO:0007669"/>
    <property type="project" value="TreeGrafter"/>
</dbReference>
<dbReference type="GeneTree" id="ENSGT00940000154923"/>
<dbReference type="Ensembl" id="ENSLCAT00010032779.1">
    <property type="protein sequence ID" value="ENSLCAP00010032053.1"/>
    <property type="gene ID" value="ENSLCAG00010014364.1"/>
</dbReference>
<evidence type="ECO:0000256" key="7">
    <source>
        <dbReference type="ARBA" id="ARBA00023119"/>
    </source>
</evidence>
<dbReference type="SMART" id="SM00327">
    <property type="entry name" value="VWA"/>
    <property type="match status" value="2"/>
</dbReference>
<keyword evidence="2" id="KW-0964">Secreted</keyword>
<dbReference type="FunFam" id="2.60.40.10:FF:000489">
    <property type="entry name" value="collagen alpha-1(XII) chain isoform X1"/>
    <property type="match status" value="1"/>
</dbReference>
<evidence type="ECO:0000256" key="6">
    <source>
        <dbReference type="ARBA" id="ARBA00022889"/>
    </source>
</evidence>
<reference evidence="18" key="1">
    <citation type="submission" date="2015-09" db="EMBL/GenBank/DDBJ databases">
        <authorList>
            <person name="Sai Rama Sridatta P."/>
        </authorList>
    </citation>
    <scope>NUCLEOTIDE SEQUENCE [LARGE SCALE GENOMIC DNA]</scope>
</reference>
<feature type="domain" description="Fibronectin type-III" evidence="16">
    <location>
        <begin position="465"/>
        <end position="555"/>
    </location>
</feature>
<reference evidence="17" key="2">
    <citation type="submission" date="2025-08" db="UniProtKB">
        <authorList>
            <consortium name="Ensembl"/>
        </authorList>
    </citation>
    <scope>IDENTIFICATION</scope>
</reference>
<evidence type="ECO:0000256" key="5">
    <source>
        <dbReference type="ARBA" id="ARBA00022737"/>
    </source>
</evidence>
<feature type="domain" description="Fibronectin type-III" evidence="16">
    <location>
        <begin position="379"/>
        <end position="464"/>
    </location>
</feature>
<evidence type="ECO:0000256" key="14">
    <source>
        <dbReference type="SAM" id="MobiDB-lite"/>
    </source>
</evidence>
<dbReference type="InterPro" id="IPR013320">
    <property type="entry name" value="ConA-like_dom_sf"/>
</dbReference>
<accession>A0A4W6E4S4</accession>
<keyword evidence="6" id="KW-0130">Cell adhesion</keyword>
<evidence type="ECO:0000256" key="2">
    <source>
        <dbReference type="ARBA" id="ARBA00022525"/>
    </source>
</evidence>
<feature type="compositionally biased region" description="Low complexity" evidence="14">
    <location>
        <begin position="1707"/>
        <end position="1734"/>
    </location>
</feature>
<evidence type="ECO:0000256" key="12">
    <source>
        <dbReference type="ARBA" id="ARBA00064391"/>
    </source>
</evidence>
<dbReference type="SMART" id="SM00060">
    <property type="entry name" value="FN3"/>
    <property type="match status" value="10"/>
</dbReference>
<feature type="compositionally biased region" description="Pro residues" evidence="14">
    <location>
        <begin position="1528"/>
        <end position="1538"/>
    </location>
</feature>
<dbReference type="GO" id="GO:0005178">
    <property type="term" value="F:integrin binding"/>
    <property type="evidence" value="ECO:0007669"/>
    <property type="project" value="TreeGrafter"/>
</dbReference>
<comment type="similarity">
    <text evidence="10">Belongs to the fibril-associated collagens with interrupted helices (FACIT) family.</text>
</comment>
<sequence length="1766" mass="192203">MCKTTAQADIVLLVDGSWSIGRLNFKTIRAFIARMVGVFDIGPERVQIGLAQYSGDPKTEWHLDAHRTRDSLLEAVANLPYKGGNTLTGLALNYILQNNFKENVGMRPNSRKIGVLITDGKSQDDVIVNSQNLRDQGIELYAIGVKNADENELRSIASDPDDIHMYNVADFSFLLDIVDNLTDNLCNSVKGPGAPNAPTNLVTSEVTHHSFRATWTAPEGPVEKYRVEYMTLSGRPQQVLVDGTETTVVLKKLNPLTEYVVNVYSVVGEESSEPLKGTETTLPLSAVRRMDIYDEQMTTMRVRWEEAEGATGYMLLYSAINATQPTLEQEVRTILGETTEVQLVKLLPNTAYTLSLFALHGESASEPLTKQGVTLPLPPAGELRVHDITHSTMRLIWDAAPGPVRRYLITYKPEDGELEVEGSVTTKQLDNLISQTEYGLAVTPIYDEGPSQPMLGEAITDVVPAPKNLRFSEVTQTSFRAHWEHGAPDVALYRIGWTKKGDNNFQYAILNNDETTHLLENLEPDTPYDVSVTAIYPDESESEDLLGTERTSPNAPPTDLVVFNETTTSLNTKWNPAPGRVQNYRITYVPTSGGRSQTTQVGGKKNTVLLPKLTPDTEYSISVVAVYARGVSRELNGLGRTKPLGGVRNLRVTDPTTSTLNVQWEAAEGNVRQYRVYYVPAAGGDEEMVQVSGSTYSTVLKNLQSDTVYTVTVVPIYSAGEGQRMSENGKTLERSPVRNIQVFNPTTNSLNVRWEAATGPVQQYRVVYAPLTGARPSESIVVPGTTALLQQLLPDTAYNVGVVALYSDGEGPAISDTGKTLPRSGPRNMRVYDPTTTTLSVSWEHAEGPVMQYRITYAQTTGDPIEEHTTVPGNRNNVVLQNLDPDTPYNIKVTAIYADGPGGELEGDGRTVGMLGPRNLRVSDEWYTRFRVAWDPAPSRVNGYKLIYQPEGSDESLEVFVGDVTSFQLHNLKPGTTYDLKVLAQYNTGLSEPLIGQGTTLYLNVTDLTTYNVGYDSFCLRWAPHRAATSYRLKVNPFDCKSQEITVRGSESSYCFDGLTPDTLYNATVYTQTPNLEGPGVSVKERTLVKPTEVPTEPPTPPAPATVPPALDVCKGAKADLVFLIDGSWSIGDDSFNKVIQFVTSMTGAFDVISPSGMQVSFVQYSDDAKTEFKLNTYHDKGIVLSALQTVRYRGGNTKTGIALKHVYEKVFTSDSGMRRNVPKVLVVVTDGRSQDDVKKSAEKLQHSGYSVFVVGVADVDMAELRNIGSKPSERHVFVVDDYDAFAKIQDNLITFICETATSTCPLIYINGFTTPGFRMLEAFNITDRTFADMNGVSMEPGSFNSYIAYRLHKDSFLNQPTNLLFIPLLSLRPCVLYSPVCALPSSKTITFYNKDTRGEIQKATFNEEQVKRVFHGSFHKVNTIISPEKVKLNVDCQEVAEKPIKEANNITLDGYEVLGKLVKSGGGKRQSATFQLQMFDIICSLSWISRDRCCDLPATVRTSVIVESYKSKGHLQGSMGPRGEAGPPGPMGPPGPQGPNGLSLPGEPVSLPILQIFQYMTLGTQNRERKNPGNPGVPGITGKPGKPGDPGNPGPVGLKGEKGERGDFASQNMMRSIARQVCEQLVNSQMSRIDMMLNQIPSGYRSNSPGPPGPPGPPGNQGSRGEPGQPGRTGFPGSPGLPGNQGERGNSVRGQRGLSGPPGPPGESRTGPPGPTGSAGPRGPPGRQGTPGVRGPPGPPGYCDSSQCVGIPYNGQGYTGTLSAA</sequence>
<dbReference type="InterPro" id="IPR050991">
    <property type="entry name" value="ECM_Regulatory_Proteins"/>
</dbReference>
<dbReference type="PANTHER" id="PTHR46708">
    <property type="entry name" value="TENASCIN"/>
    <property type="match status" value="1"/>
</dbReference>
<dbReference type="InterPro" id="IPR008160">
    <property type="entry name" value="Collagen"/>
</dbReference>
<evidence type="ECO:0000256" key="4">
    <source>
        <dbReference type="ARBA" id="ARBA00022729"/>
    </source>
</evidence>
<dbReference type="SUPFAM" id="SSF49899">
    <property type="entry name" value="Concanavalin A-like lectins/glucanases"/>
    <property type="match status" value="1"/>
</dbReference>
<dbReference type="SMART" id="SM00210">
    <property type="entry name" value="TSPN"/>
    <property type="match status" value="1"/>
</dbReference>
<dbReference type="PRINTS" id="PR00453">
    <property type="entry name" value="VWFADOMAIN"/>
</dbReference>
<dbReference type="FunFam" id="2.60.40.10:FF:000480">
    <property type="entry name" value="Collagen, type XII, alpha 1"/>
    <property type="match status" value="1"/>
</dbReference>
<feature type="domain" description="Fibronectin type-III" evidence="16">
    <location>
        <begin position="916"/>
        <end position="1004"/>
    </location>
</feature>
<feature type="domain" description="Fibronectin type-III" evidence="16">
    <location>
        <begin position="825"/>
        <end position="915"/>
    </location>
</feature>
<keyword evidence="18" id="KW-1185">Reference proteome</keyword>
<evidence type="ECO:0000259" key="16">
    <source>
        <dbReference type="PROSITE" id="PS50853"/>
    </source>
</evidence>
<keyword evidence="4" id="KW-0732">Signal</keyword>
<dbReference type="FunFam" id="3.40.50.410:FF:000001">
    <property type="entry name" value="Collagen, type XII, alpha 1"/>
    <property type="match status" value="2"/>
</dbReference>
<dbReference type="Pfam" id="PF01391">
    <property type="entry name" value="Collagen"/>
    <property type="match status" value="1"/>
</dbReference>
<dbReference type="GO" id="GO:0005201">
    <property type="term" value="F:extracellular matrix structural constituent"/>
    <property type="evidence" value="ECO:0007669"/>
    <property type="project" value="TreeGrafter"/>
</dbReference>
<dbReference type="InterPro" id="IPR036116">
    <property type="entry name" value="FN3_sf"/>
</dbReference>
<dbReference type="InterPro" id="IPR048287">
    <property type="entry name" value="TSPN-like_N"/>
</dbReference>
<feature type="domain" description="Fibronectin type-III" evidence="16">
    <location>
        <begin position="556"/>
        <end position="645"/>
    </location>
</feature>
<dbReference type="Gene3D" id="2.60.120.200">
    <property type="match status" value="2"/>
</dbReference>
<comment type="subunit">
    <text evidence="12">Trimer of identical chains each containing 190 kDa of non-triple-helical sequences.</text>
</comment>
<keyword evidence="8" id="KW-1015">Disulfide bond</keyword>
<feature type="domain" description="Fibronectin type-III" evidence="16">
    <location>
        <begin position="286"/>
        <end position="378"/>
    </location>
</feature>
<protein>
    <recommendedName>
        <fullName evidence="13">Collagen alpha-1(XII) chain</fullName>
    </recommendedName>
</protein>
<dbReference type="Proteomes" id="UP000314980">
    <property type="component" value="Unassembled WGS sequence"/>
</dbReference>
<keyword evidence="5" id="KW-0677">Repeat</keyword>
<dbReference type="Pfam" id="PF00041">
    <property type="entry name" value="fn3"/>
    <property type="match status" value="10"/>
</dbReference>
<dbReference type="InterPro" id="IPR002035">
    <property type="entry name" value="VWF_A"/>
</dbReference>
<dbReference type="InterPro" id="IPR036465">
    <property type="entry name" value="vWFA_dom_sf"/>
</dbReference>
<feature type="region of interest" description="Disordered" evidence="14">
    <location>
        <begin position="1641"/>
        <end position="1766"/>
    </location>
</feature>
<dbReference type="GO" id="GO:0043394">
    <property type="term" value="F:proteoglycan binding"/>
    <property type="evidence" value="ECO:0007669"/>
    <property type="project" value="TreeGrafter"/>
</dbReference>
<evidence type="ECO:0000256" key="11">
    <source>
        <dbReference type="ARBA" id="ARBA00053577"/>
    </source>
</evidence>
<dbReference type="PANTHER" id="PTHR46708:SF7">
    <property type="entry name" value="FIBRONECTIN TYPE-III DOMAIN-CONTAINING PROTEIN"/>
    <property type="match status" value="1"/>
</dbReference>
<organism evidence="17 18">
    <name type="scientific">Lates calcarifer</name>
    <name type="common">Barramundi</name>
    <name type="synonym">Holocentrus calcarifer</name>
    <dbReference type="NCBI Taxonomy" id="8187"/>
    <lineage>
        <taxon>Eukaryota</taxon>
        <taxon>Metazoa</taxon>
        <taxon>Chordata</taxon>
        <taxon>Craniata</taxon>
        <taxon>Vertebrata</taxon>
        <taxon>Euteleostomi</taxon>
        <taxon>Actinopterygii</taxon>
        <taxon>Neopterygii</taxon>
        <taxon>Teleostei</taxon>
        <taxon>Neoteleostei</taxon>
        <taxon>Acanthomorphata</taxon>
        <taxon>Carangaria</taxon>
        <taxon>Carangaria incertae sedis</taxon>
        <taxon>Centropomidae</taxon>
        <taxon>Lates</taxon>
    </lineage>
</organism>
<feature type="domain" description="Fibronectin type-III" evidence="16">
    <location>
        <begin position="646"/>
        <end position="735"/>
    </location>
</feature>
<comment type="subcellular location">
    <subcellularLocation>
        <location evidence="1">Secreted</location>
        <location evidence="1">Extracellular space</location>
        <location evidence="1">Extracellular matrix</location>
    </subcellularLocation>
</comment>
<dbReference type="FunFam" id="2.60.40.10:FF:000234">
    <property type="entry name" value="Collagen, type XII, alpha 1"/>
    <property type="match status" value="2"/>
</dbReference>
<dbReference type="PROSITE" id="PS50853">
    <property type="entry name" value="FN3"/>
    <property type="match status" value="10"/>
</dbReference>
<evidence type="ECO:0000259" key="15">
    <source>
        <dbReference type="PROSITE" id="PS50234"/>
    </source>
</evidence>
<feature type="compositionally biased region" description="Pro residues" evidence="14">
    <location>
        <begin position="1650"/>
        <end position="1659"/>
    </location>
</feature>